<evidence type="ECO:0000259" key="2">
    <source>
        <dbReference type="Pfam" id="PF16344"/>
    </source>
</evidence>
<dbReference type="AlphaFoldDB" id="A0AA49GJ12"/>
<organism evidence="3">
    <name type="scientific">Roseihalotalea indica</name>
    <dbReference type="NCBI Taxonomy" id="2867963"/>
    <lineage>
        <taxon>Bacteria</taxon>
        <taxon>Pseudomonadati</taxon>
        <taxon>Bacteroidota</taxon>
        <taxon>Cytophagia</taxon>
        <taxon>Cytophagales</taxon>
        <taxon>Catalimonadaceae</taxon>
        <taxon>Roseihalotalea</taxon>
    </lineage>
</organism>
<proteinExistence type="predicted"/>
<dbReference type="PANTHER" id="PTHR30273">
    <property type="entry name" value="PERIPLASMIC SIGNAL SENSOR AND SIGMA FACTOR ACTIVATOR FECR-RELATED"/>
    <property type="match status" value="1"/>
</dbReference>
<feature type="domain" description="FecR protein" evidence="1">
    <location>
        <begin position="129"/>
        <end position="221"/>
    </location>
</feature>
<evidence type="ECO:0000313" key="3">
    <source>
        <dbReference type="EMBL" id="WKN35632.1"/>
    </source>
</evidence>
<name>A0AA49GJ12_9BACT</name>
<dbReference type="Pfam" id="PF16344">
    <property type="entry name" value="FecR_C"/>
    <property type="match status" value="1"/>
</dbReference>
<sequence length="340" mass="38837">MEEDYFWTLVSRYFSKEASEEEKAALAELLAESEARQQQWEYAKQQWKAHPKLPKHDRTRAKQLLVRGVAKARQREEILGYEKTVGRKRRVGQWLRWGAACLFIGLSVLFYFRYEKTASESTPLLSIKKIEVPNGNIQKILLPDGTKVWLNAGSTLEYAEPFLTRNVLLTGEGFFDVVRDEASPFTVQTEDLKVRVLGTSFNVKEYKNEPATVAVASGSVRVSLEKDSSEHIVLSPAEGVIVDKAHATFIKSTPDLSRLAAWREGKLIFQDQSLREIIPTLERWYQVQIVLSDESIGDRRFSGTFQQEQLQNILQIMHHAICIDFTITQQQVTLEPGSCE</sequence>
<dbReference type="InterPro" id="IPR032508">
    <property type="entry name" value="FecR_C"/>
</dbReference>
<reference evidence="3" key="1">
    <citation type="journal article" date="2023" name="Comput. Struct. Biotechnol. J.">
        <title>Discovery of a novel marine Bacteroidetes with a rich repertoire of carbohydrate-active enzymes.</title>
        <authorList>
            <person name="Chen B."/>
            <person name="Liu G."/>
            <person name="Chen Q."/>
            <person name="Wang H."/>
            <person name="Liu L."/>
            <person name="Tang K."/>
        </authorList>
    </citation>
    <scope>NUCLEOTIDE SEQUENCE</scope>
    <source>
        <strain evidence="3">TK19036</strain>
    </source>
</reference>
<dbReference type="PIRSF" id="PIRSF018266">
    <property type="entry name" value="FecR"/>
    <property type="match status" value="1"/>
</dbReference>
<dbReference type="Gene3D" id="2.60.120.1440">
    <property type="match status" value="1"/>
</dbReference>
<dbReference type="EMBL" id="CP120682">
    <property type="protein sequence ID" value="WKN35632.1"/>
    <property type="molecule type" value="Genomic_DNA"/>
</dbReference>
<protein>
    <submittedName>
        <fullName evidence="3">DUF4974 domain-containing protein</fullName>
    </submittedName>
</protein>
<dbReference type="Gene3D" id="3.55.50.30">
    <property type="match status" value="1"/>
</dbReference>
<dbReference type="PANTHER" id="PTHR30273:SF2">
    <property type="entry name" value="PROTEIN FECR"/>
    <property type="match status" value="1"/>
</dbReference>
<reference evidence="3" key="2">
    <citation type="journal article" date="2024" name="Antonie Van Leeuwenhoek">
        <title>Roseihalotalea indica gen. nov., sp. nov., a halophilic Bacteroidetes from mesopelagic Southwest Indian Ocean with higher carbohydrate metabolic potential.</title>
        <authorList>
            <person name="Chen B."/>
            <person name="Zhang M."/>
            <person name="Lin D."/>
            <person name="Ye J."/>
            <person name="Tang K."/>
        </authorList>
    </citation>
    <scope>NUCLEOTIDE SEQUENCE</scope>
    <source>
        <strain evidence="3">TK19036</strain>
    </source>
</reference>
<evidence type="ECO:0000259" key="1">
    <source>
        <dbReference type="Pfam" id="PF04773"/>
    </source>
</evidence>
<gene>
    <name evidence="3" type="ORF">K4G66_25000</name>
</gene>
<dbReference type="Pfam" id="PF04773">
    <property type="entry name" value="FecR"/>
    <property type="match status" value="1"/>
</dbReference>
<dbReference type="GO" id="GO:0016989">
    <property type="term" value="F:sigma factor antagonist activity"/>
    <property type="evidence" value="ECO:0007669"/>
    <property type="project" value="TreeGrafter"/>
</dbReference>
<feature type="domain" description="Protein FecR C-terminal" evidence="2">
    <location>
        <begin position="266"/>
        <end position="333"/>
    </location>
</feature>
<accession>A0AA49GJ12</accession>
<dbReference type="InterPro" id="IPR012373">
    <property type="entry name" value="Ferrdict_sens_TM"/>
</dbReference>
<dbReference type="InterPro" id="IPR006860">
    <property type="entry name" value="FecR"/>
</dbReference>